<reference evidence="2 3" key="1">
    <citation type="journal article" date="2019" name="Sci. Rep.">
        <title>Orb-weaving spider Araneus ventricosus genome elucidates the spidroin gene catalogue.</title>
        <authorList>
            <person name="Kono N."/>
            <person name="Nakamura H."/>
            <person name="Ohtoshi R."/>
            <person name="Moran D.A.P."/>
            <person name="Shinohara A."/>
            <person name="Yoshida Y."/>
            <person name="Fujiwara M."/>
            <person name="Mori M."/>
            <person name="Tomita M."/>
            <person name="Arakawa K."/>
        </authorList>
    </citation>
    <scope>NUCLEOTIDE SEQUENCE [LARGE SCALE GENOMIC DNA]</scope>
</reference>
<evidence type="ECO:0000313" key="2">
    <source>
        <dbReference type="EMBL" id="GBN17430.1"/>
    </source>
</evidence>
<dbReference type="Proteomes" id="UP000499080">
    <property type="component" value="Unassembled WGS sequence"/>
</dbReference>
<sequence>MSLFKSYKEPVKGPENNTNKPKGTISESTKRNQKNPERNTSNNVKKVFRLFKDRNNNKKLARKLFFIIANASPDCIMNDLSRTMEAQLNINFPDREQKLWNEPYIVNKKVEVVSLE</sequence>
<dbReference type="EMBL" id="BGPR01006254">
    <property type="protein sequence ID" value="GBN17430.1"/>
    <property type="molecule type" value="Genomic_DNA"/>
</dbReference>
<organism evidence="2 3">
    <name type="scientific">Araneus ventricosus</name>
    <name type="common">Orbweaver spider</name>
    <name type="synonym">Epeira ventricosa</name>
    <dbReference type="NCBI Taxonomy" id="182803"/>
    <lineage>
        <taxon>Eukaryota</taxon>
        <taxon>Metazoa</taxon>
        <taxon>Ecdysozoa</taxon>
        <taxon>Arthropoda</taxon>
        <taxon>Chelicerata</taxon>
        <taxon>Arachnida</taxon>
        <taxon>Araneae</taxon>
        <taxon>Araneomorphae</taxon>
        <taxon>Entelegynae</taxon>
        <taxon>Araneoidea</taxon>
        <taxon>Araneidae</taxon>
        <taxon>Araneus</taxon>
    </lineage>
</organism>
<dbReference type="AlphaFoldDB" id="A0A4Y2LTK8"/>
<feature type="region of interest" description="Disordered" evidence="1">
    <location>
        <begin position="1"/>
        <end position="44"/>
    </location>
</feature>
<evidence type="ECO:0000313" key="3">
    <source>
        <dbReference type="Proteomes" id="UP000499080"/>
    </source>
</evidence>
<proteinExistence type="predicted"/>
<name>A0A4Y2LTK8_ARAVE</name>
<comment type="caution">
    <text evidence="2">The sequence shown here is derived from an EMBL/GenBank/DDBJ whole genome shotgun (WGS) entry which is preliminary data.</text>
</comment>
<feature type="compositionally biased region" description="Basic and acidic residues" evidence="1">
    <location>
        <begin position="28"/>
        <end position="37"/>
    </location>
</feature>
<keyword evidence="3" id="KW-1185">Reference proteome</keyword>
<evidence type="ECO:0000256" key="1">
    <source>
        <dbReference type="SAM" id="MobiDB-lite"/>
    </source>
</evidence>
<protein>
    <submittedName>
        <fullName evidence="2">Uncharacterized protein</fullName>
    </submittedName>
</protein>
<accession>A0A4Y2LTK8</accession>
<gene>
    <name evidence="2" type="ORF">AVEN_180680_1</name>
</gene>
<feature type="compositionally biased region" description="Polar residues" evidence="1">
    <location>
        <begin position="15"/>
        <end position="27"/>
    </location>
</feature>
<feature type="compositionally biased region" description="Basic and acidic residues" evidence="1">
    <location>
        <begin position="1"/>
        <end position="12"/>
    </location>
</feature>